<name>A0A6N9TQ10_DISTH</name>
<gene>
    <name evidence="2" type="ORF">G3N55_04945</name>
</gene>
<keyword evidence="3" id="KW-1185">Reference proteome</keyword>
<feature type="domain" description="CMP/dCMP-type deaminase" evidence="1">
    <location>
        <begin position="5"/>
        <end position="74"/>
    </location>
</feature>
<protein>
    <submittedName>
        <fullName evidence="2">Riboflavin biosynthesis protein RibD</fullName>
    </submittedName>
</protein>
<dbReference type="EMBL" id="JAAGRR010000039">
    <property type="protein sequence ID" value="NDY42193.1"/>
    <property type="molecule type" value="Genomic_DNA"/>
</dbReference>
<proteinExistence type="predicted"/>
<organism evidence="2 3">
    <name type="scientific">Dissulfurirhabdus thermomarina</name>
    <dbReference type="NCBI Taxonomy" id="1765737"/>
    <lineage>
        <taxon>Bacteria</taxon>
        <taxon>Deltaproteobacteria</taxon>
        <taxon>Dissulfurirhabdaceae</taxon>
        <taxon>Dissulfurirhabdus</taxon>
    </lineage>
</organism>
<dbReference type="SUPFAM" id="SSF53927">
    <property type="entry name" value="Cytidine deaminase-like"/>
    <property type="match status" value="1"/>
</dbReference>
<evidence type="ECO:0000259" key="1">
    <source>
        <dbReference type="PROSITE" id="PS51747"/>
    </source>
</evidence>
<evidence type="ECO:0000313" key="3">
    <source>
        <dbReference type="Proteomes" id="UP000469346"/>
    </source>
</evidence>
<dbReference type="PANTHER" id="PTHR11079:SF162">
    <property type="entry name" value="RIBOFLAVIN BIOSYNTHESIS PROTEIN PYRD, CHLOROPLASTIC"/>
    <property type="match status" value="1"/>
</dbReference>
<dbReference type="Pfam" id="PF00383">
    <property type="entry name" value="dCMP_cyt_deam_1"/>
    <property type="match status" value="1"/>
</dbReference>
<dbReference type="Proteomes" id="UP000469346">
    <property type="component" value="Unassembled WGS sequence"/>
</dbReference>
<dbReference type="GO" id="GO:0008835">
    <property type="term" value="F:diaminohydroxyphosphoribosylaminopyrimidine deaminase activity"/>
    <property type="evidence" value="ECO:0007669"/>
    <property type="project" value="TreeGrafter"/>
</dbReference>
<accession>A0A6N9TQ10</accession>
<feature type="non-terminal residue" evidence="2">
    <location>
        <position position="74"/>
    </location>
</feature>
<dbReference type="InterPro" id="IPR002125">
    <property type="entry name" value="CMP_dCMP_dom"/>
</dbReference>
<dbReference type="AlphaFoldDB" id="A0A6N9TQ10"/>
<reference evidence="2 3" key="1">
    <citation type="submission" date="2020-02" db="EMBL/GenBank/DDBJ databases">
        <title>Comparative genomics of sulfur disproportionating microorganisms.</title>
        <authorList>
            <person name="Ward L.M."/>
            <person name="Bertran E."/>
            <person name="Johnston D.T."/>
        </authorList>
    </citation>
    <scope>NUCLEOTIDE SEQUENCE [LARGE SCALE GENOMIC DNA]</scope>
    <source>
        <strain evidence="2 3">DSM 100025</strain>
    </source>
</reference>
<evidence type="ECO:0000313" key="2">
    <source>
        <dbReference type="EMBL" id="NDY42193.1"/>
    </source>
</evidence>
<dbReference type="Gene3D" id="3.40.140.10">
    <property type="entry name" value="Cytidine Deaminase, domain 2"/>
    <property type="match status" value="1"/>
</dbReference>
<dbReference type="PANTHER" id="PTHR11079">
    <property type="entry name" value="CYTOSINE DEAMINASE FAMILY MEMBER"/>
    <property type="match status" value="1"/>
</dbReference>
<dbReference type="PROSITE" id="PS51747">
    <property type="entry name" value="CYT_DCMP_DEAMINASES_2"/>
    <property type="match status" value="1"/>
</dbReference>
<comment type="caution">
    <text evidence="2">The sequence shown here is derived from an EMBL/GenBank/DDBJ whole genome shotgun (WGS) entry which is preliminary data.</text>
</comment>
<dbReference type="InterPro" id="IPR016193">
    <property type="entry name" value="Cytidine_deaminase-like"/>
</dbReference>
<sequence length="74" mass="7997">MGSEDRDARFMRRALRLARKGLGRTAPNPPVGAVVVRGGEIVGEGWHRRAGTPHAEVHALRAAGERARGAELYV</sequence>